<accession>A0A0G4HZ63</accession>
<evidence type="ECO:0000256" key="1">
    <source>
        <dbReference type="ARBA" id="ARBA00005189"/>
    </source>
</evidence>
<dbReference type="PANTHER" id="PTHR10434">
    <property type="entry name" value="1-ACYL-SN-GLYCEROL-3-PHOSPHATE ACYLTRANSFERASE"/>
    <property type="match status" value="1"/>
</dbReference>
<feature type="region of interest" description="Disordered" evidence="6">
    <location>
        <begin position="333"/>
        <end position="363"/>
    </location>
</feature>
<keyword evidence="2" id="KW-0444">Lipid biosynthesis</keyword>
<feature type="transmembrane region" description="Helical" evidence="7">
    <location>
        <begin position="89"/>
        <end position="112"/>
    </location>
</feature>
<keyword evidence="7" id="KW-0812">Transmembrane</keyword>
<dbReference type="VEuPathDB" id="CryptoDB:Cvel_33850"/>
<dbReference type="SUPFAM" id="SSF69593">
    <property type="entry name" value="Glycerol-3-phosphate (1)-acyltransferase"/>
    <property type="match status" value="1"/>
</dbReference>
<evidence type="ECO:0000256" key="4">
    <source>
        <dbReference type="ARBA" id="ARBA00023098"/>
    </source>
</evidence>
<evidence type="ECO:0000256" key="3">
    <source>
        <dbReference type="ARBA" id="ARBA00022679"/>
    </source>
</evidence>
<sequence>MLRAGVACGYLSSTSFLTSFVPDPLLGLPRPLRSSCRLWTAPDDAGENPVTDVDSDADVYFDRSKETVDDDIPNADFYANLPRIYMNDYYLSLFGMAYALIVVVAGFFWYLAVQTYSGVLGFLEKYLDVVIDEERHGIVKLNVLLAYVKQGLTGNIPRISGLENLPSEQTSPLIYAANHASWMDVTGIAMAVPRKFKFIAKEEAAGYRIVGAGVRNARALLVNREDRKSQLKLFRRSLEVLKKNIDIIAFPEGTRSKDGRLTSFGKAGIFAMARKANAFVVPVSITGTQLVMPKEALMPVRPGGSLMEIHFHKPVSPEGLTEEEMQEKVWKQVARGLPQRQKPLPPVSAPSTPVPTQSGSGRS</sequence>
<dbReference type="GO" id="GO:0006654">
    <property type="term" value="P:phosphatidic acid biosynthetic process"/>
    <property type="evidence" value="ECO:0007669"/>
    <property type="project" value="TreeGrafter"/>
</dbReference>
<proteinExistence type="predicted"/>
<feature type="domain" description="Phospholipid/glycerol acyltransferase" evidence="8">
    <location>
        <begin position="173"/>
        <end position="288"/>
    </location>
</feature>
<dbReference type="SMART" id="SM00563">
    <property type="entry name" value="PlsC"/>
    <property type="match status" value="1"/>
</dbReference>
<evidence type="ECO:0000256" key="6">
    <source>
        <dbReference type="SAM" id="MobiDB-lite"/>
    </source>
</evidence>
<keyword evidence="3" id="KW-0808">Transferase</keyword>
<keyword evidence="7" id="KW-0472">Membrane</keyword>
<evidence type="ECO:0000313" key="9">
    <source>
        <dbReference type="EMBL" id="CEM49862.1"/>
    </source>
</evidence>
<name>A0A0G4HZ63_9ALVE</name>
<gene>
    <name evidence="9" type="ORF">Cvel_33850</name>
</gene>
<comment type="pathway">
    <text evidence="1">Lipid metabolism.</text>
</comment>
<dbReference type="GO" id="GO:0003841">
    <property type="term" value="F:1-acylglycerol-3-phosphate O-acyltransferase activity"/>
    <property type="evidence" value="ECO:0007669"/>
    <property type="project" value="TreeGrafter"/>
</dbReference>
<evidence type="ECO:0000256" key="7">
    <source>
        <dbReference type="SAM" id="Phobius"/>
    </source>
</evidence>
<dbReference type="PANTHER" id="PTHR10434:SF64">
    <property type="entry name" value="1-ACYL-SN-GLYCEROL-3-PHOSPHATE ACYLTRANSFERASE-RELATED"/>
    <property type="match status" value="1"/>
</dbReference>
<protein>
    <recommendedName>
        <fullName evidence="8">Phospholipid/glycerol acyltransferase domain-containing protein</fullName>
    </recommendedName>
</protein>
<keyword evidence="5" id="KW-0012">Acyltransferase</keyword>
<evidence type="ECO:0000256" key="2">
    <source>
        <dbReference type="ARBA" id="ARBA00022516"/>
    </source>
</evidence>
<evidence type="ECO:0000256" key="5">
    <source>
        <dbReference type="ARBA" id="ARBA00023315"/>
    </source>
</evidence>
<dbReference type="InterPro" id="IPR002123">
    <property type="entry name" value="Plipid/glycerol_acylTrfase"/>
</dbReference>
<dbReference type="Pfam" id="PF01553">
    <property type="entry name" value="Acyltransferase"/>
    <property type="match status" value="1"/>
</dbReference>
<dbReference type="EMBL" id="CDMZ01004474">
    <property type="protein sequence ID" value="CEM49862.1"/>
    <property type="molecule type" value="Genomic_DNA"/>
</dbReference>
<organism evidence="9">
    <name type="scientific">Chromera velia CCMP2878</name>
    <dbReference type="NCBI Taxonomy" id="1169474"/>
    <lineage>
        <taxon>Eukaryota</taxon>
        <taxon>Sar</taxon>
        <taxon>Alveolata</taxon>
        <taxon>Colpodellida</taxon>
        <taxon>Chromeraceae</taxon>
        <taxon>Chromera</taxon>
    </lineage>
</organism>
<keyword evidence="4" id="KW-0443">Lipid metabolism</keyword>
<evidence type="ECO:0000259" key="8">
    <source>
        <dbReference type="SMART" id="SM00563"/>
    </source>
</evidence>
<reference evidence="9" key="1">
    <citation type="submission" date="2014-11" db="EMBL/GenBank/DDBJ databases">
        <authorList>
            <person name="Otto D Thomas"/>
            <person name="Naeem Raeece"/>
        </authorList>
    </citation>
    <scope>NUCLEOTIDE SEQUENCE</scope>
</reference>
<dbReference type="AlphaFoldDB" id="A0A0G4HZ63"/>
<dbReference type="PhylomeDB" id="A0A0G4HZ63"/>
<keyword evidence="7" id="KW-1133">Transmembrane helix</keyword>
<dbReference type="CDD" id="cd07989">
    <property type="entry name" value="LPLAT_AGPAT-like"/>
    <property type="match status" value="1"/>
</dbReference>